<dbReference type="OrthoDB" id="285658at2"/>
<sequence length="312" mass="34713">MSDIEQEGLALPGLDGTNPLGFLAALGLVSTVAMARGMQSVGVRWQASVDRCFPAVTGFNSVDEVVSALTDALRLGSPPSSNEFYLHLGKNLSIDPNVFREAETRAISESTWDQRSAADAIASFGCSAVVHEKLPRIQPTELHFIFGSGHQHYLETANKLLANCTPEHLKEAIEGPWRYRDEKLSFRWDPEDAREYAYRWADPGGETTRTVWGANVLAFFGVTQMLASVPSSATQLRTMGFTRADRKTFLVWPLWNRFLGISTMQSLLRSSVDDLREHSEERGLTRVLRAEKKKMGDGANYKWAFGQSEPIL</sequence>
<dbReference type="Proteomes" id="UP000316714">
    <property type="component" value="Unassembled WGS sequence"/>
</dbReference>
<comment type="caution">
    <text evidence="1">The sequence shown here is derived from an EMBL/GenBank/DDBJ whole genome shotgun (WGS) entry which is preliminary data.</text>
</comment>
<evidence type="ECO:0000313" key="2">
    <source>
        <dbReference type="Proteomes" id="UP000316714"/>
    </source>
</evidence>
<dbReference type="EMBL" id="SIHJ01000011">
    <property type="protein sequence ID" value="TWT29174.1"/>
    <property type="molecule type" value="Genomic_DNA"/>
</dbReference>
<gene>
    <name evidence="1" type="ORF">KOR34_53130</name>
</gene>
<protein>
    <submittedName>
        <fullName evidence="1">Uncharacterized protein</fullName>
    </submittedName>
</protein>
<reference evidence="1 2" key="1">
    <citation type="submission" date="2019-02" db="EMBL/GenBank/DDBJ databases">
        <title>Deep-cultivation of Planctomycetes and their phenomic and genomic characterization uncovers novel biology.</title>
        <authorList>
            <person name="Wiegand S."/>
            <person name="Jogler M."/>
            <person name="Boedeker C."/>
            <person name="Pinto D."/>
            <person name="Vollmers J."/>
            <person name="Rivas-Marin E."/>
            <person name="Kohn T."/>
            <person name="Peeters S.H."/>
            <person name="Heuer A."/>
            <person name="Rast P."/>
            <person name="Oberbeckmann S."/>
            <person name="Bunk B."/>
            <person name="Jeske O."/>
            <person name="Meyerdierks A."/>
            <person name="Storesund J.E."/>
            <person name="Kallscheuer N."/>
            <person name="Luecker S."/>
            <person name="Lage O.M."/>
            <person name="Pohl T."/>
            <person name="Merkel B.J."/>
            <person name="Hornburger P."/>
            <person name="Mueller R.-W."/>
            <person name="Bruemmer F."/>
            <person name="Labrenz M."/>
            <person name="Spormann A.M."/>
            <person name="Op Den Camp H."/>
            <person name="Overmann J."/>
            <person name="Amann R."/>
            <person name="Jetten M.S.M."/>
            <person name="Mascher T."/>
            <person name="Medema M.H."/>
            <person name="Devos D.P."/>
            <person name="Kaster A.-K."/>
            <person name="Ovreas L."/>
            <person name="Rohde M."/>
            <person name="Galperin M.Y."/>
            <person name="Jogler C."/>
        </authorList>
    </citation>
    <scope>NUCLEOTIDE SEQUENCE [LARGE SCALE GENOMIC DNA]</scope>
    <source>
        <strain evidence="1 2">KOR34</strain>
    </source>
</reference>
<name>A0A5C5US30_9BACT</name>
<organism evidence="1 2">
    <name type="scientific">Posidoniimonas corsicana</name>
    <dbReference type="NCBI Taxonomy" id="1938618"/>
    <lineage>
        <taxon>Bacteria</taxon>
        <taxon>Pseudomonadati</taxon>
        <taxon>Planctomycetota</taxon>
        <taxon>Planctomycetia</taxon>
        <taxon>Pirellulales</taxon>
        <taxon>Lacipirellulaceae</taxon>
        <taxon>Posidoniimonas</taxon>
    </lineage>
</organism>
<accession>A0A5C5US30</accession>
<keyword evidence="2" id="KW-1185">Reference proteome</keyword>
<dbReference type="AlphaFoldDB" id="A0A5C5US30"/>
<proteinExistence type="predicted"/>
<evidence type="ECO:0000313" key="1">
    <source>
        <dbReference type="EMBL" id="TWT29174.1"/>
    </source>
</evidence>
<dbReference type="RefSeq" id="WP_146569116.1">
    <property type="nucleotide sequence ID" value="NZ_SIHJ01000011.1"/>
</dbReference>